<comment type="caution">
    <text evidence="7">The sequence shown here is derived from an EMBL/GenBank/DDBJ whole genome shotgun (WGS) entry which is preliminary data.</text>
</comment>
<dbReference type="PANTHER" id="PTHR19338:SF73">
    <property type="entry name" value="DISEASE RESISTANCE PROTEIN RGA2-LIKE"/>
    <property type="match status" value="1"/>
</dbReference>
<keyword evidence="5" id="KW-0611">Plant defense</keyword>
<evidence type="ECO:0000256" key="2">
    <source>
        <dbReference type="ARBA" id="ARBA00022614"/>
    </source>
</evidence>
<dbReference type="InterPro" id="IPR041118">
    <property type="entry name" value="Rx_N"/>
</dbReference>
<keyword evidence="3" id="KW-0677">Repeat</keyword>
<reference evidence="7" key="1">
    <citation type="submission" date="2020-01" db="EMBL/GenBank/DDBJ databases">
        <title>Genome sequence of Kobresia littledalei, the first chromosome-level genome in the family Cyperaceae.</title>
        <authorList>
            <person name="Qu G."/>
        </authorList>
    </citation>
    <scope>NUCLEOTIDE SEQUENCE</scope>
    <source>
        <strain evidence="7">C.B.Clarke</strain>
        <tissue evidence="7">Leaf</tissue>
    </source>
</reference>
<evidence type="ECO:0000256" key="4">
    <source>
        <dbReference type="ARBA" id="ARBA00022741"/>
    </source>
</evidence>
<dbReference type="AlphaFoldDB" id="A0A833RB29"/>
<feature type="domain" description="Disease resistance N-terminal" evidence="6">
    <location>
        <begin position="5"/>
        <end position="94"/>
    </location>
</feature>
<dbReference type="EMBL" id="SWLB01000007">
    <property type="protein sequence ID" value="KAF3336363.1"/>
    <property type="molecule type" value="Genomic_DNA"/>
</dbReference>
<name>A0A833RB29_9POAL</name>
<dbReference type="Proteomes" id="UP000623129">
    <property type="component" value="Unassembled WGS sequence"/>
</dbReference>
<dbReference type="Gene3D" id="1.20.5.4130">
    <property type="match status" value="1"/>
</dbReference>
<comment type="similarity">
    <text evidence="1">Belongs to the disease resistance NB-LRR family.</text>
</comment>
<sequence>MAEAAVSYVLHKLADALLKKGEELHDVRGKMEQMQLELGFIKANLRDADSKQHKGNELVKEWVNRVRDMAYNIEDVIDTFLVEIEENNPKSNSLLSRMLPVVKHPKLMNKLSVKLKEITQNLKRIYQRGTDLGIKDLGADLQ</sequence>
<dbReference type="CDD" id="cd14798">
    <property type="entry name" value="RX-CC_like"/>
    <property type="match status" value="1"/>
</dbReference>
<keyword evidence="8" id="KW-1185">Reference proteome</keyword>
<accession>A0A833RB29</accession>
<evidence type="ECO:0000256" key="5">
    <source>
        <dbReference type="ARBA" id="ARBA00022821"/>
    </source>
</evidence>
<dbReference type="OrthoDB" id="1742798at2759"/>
<evidence type="ECO:0000256" key="3">
    <source>
        <dbReference type="ARBA" id="ARBA00022737"/>
    </source>
</evidence>
<evidence type="ECO:0000259" key="6">
    <source>
        <dbReference type="Pfam" id="PF18052"/>
    </source>
</evidence>
<evidence type="ECO:0000313" key="7">
    <source>
        <dbReference type="EMBL" id="KAF3336363.1"/>
    </source>
</evidence>
<protein>
    <submittedName>
        <fullName evidence="7">Putative disease resistance protein</fullName>
    </submittedName>
</protein>
<dbReference type="GO" id="GO:0000166">
    <property type="term" value="F:nucleotide binding"/>
    <property type="evidence" value="ECO:0007669"/>
    <property type="project" value="UniProtKB-KW"/>
</dbReference>
<gene>
    <name evidence="7" type="ORF">FCM35_KLT18949</name>
</gene>
<dbReference type="GO" id="GO:0006952">
    <property type="term" value="P:defense response"/>
    <property type="evidence" value="ECO:0007669"/>
    <property type="project" value="UniProtKB-KW"/>
</dbReference>
<organism evidence="7 8">
    <name type="scientific">Carex littledalei</name>
    <dbReference type="NCBI Taxonomy" id="544730"/>
    <lineage>
        <taxon>Eukaryota</taxon>
        <taxon>Viridiplantae</taxon>
        <taxon>Streptophyta</taxon>
        <taxon>Embryophyta</taxon>
        <taxon>Tracheophyta</taxon>
        <taxon>Spermatophyta</taxon>
        <taxon>Magnoliopsida</taxon>
        <taxon>Liliopsida</taxon>
        <taxon>Poales</taxon>
        <taxon>Cyperaceae</taxon>
        <taxon>Cyperoideae</taxon>
        <taxon>Cariceae</taxon>
        <taxon>Carex</taxon>
        <taxon>Carex subgen. Euthyceras</taxon>
    </lineage>
</organism>
<dbReference type="Pfam" id="PF18052">
    <property type="entry name" value="Rx_N"/>
    <property type="match status" value="1"/>
</dbReference>
<keyword evidence="2" id="KW-0433">Leucine-rich repeat</keyword>
<dbReference type="InterPro" id="IPR038005">
    <property type="entry name" value="RX-like_CC"/>
</dbReference>
<evidence type="ECO:0000313" key="8">
    <source>
        <dbReference type="Proteomes" id="UP000623129"/>
    </source>
</evidence>
<evidence type="ECO:0000256" key="1">
    <source>
        <dbReference type="ARBA" id="ARBA00008894"/>
    </source>
</evidence>
<proteinExistence type="inferred from homology"/>
<dbReference type="PANTHER" id="PTHR19338">
    <property type="entry name" value="TRANSLOCASE OF INNER MITOCHONDRIAL MEMBRANE 13 HOMOLOG"/>
    <property type="match status" value="1"/>
</dbReference>
<keyword evidence="4" id="KW-0547">Nucleotide-binding</keyword>